<sequence length="240" mass="26492">MRHGQSTTNAEGRFTGWTDVPLTPRGEDETVRAARSIAREGLLPDVVHTSLLRRSVHSADLALGTLDRLWIPVRRSWRLNERQYGALTGRLKHEVRQEAGPGRYRHWRRSLHGRPAPLPADALARLRADPRYAALRPDAVPAVESLADMITRVVPYWTDVLVPQLRAGATVLVVAHGNSLRALAAVLDRLTGDEAERLDIPTGAPLRHDFDGDLRPLVRHGTYLDPGSAARADLVAAEGH</sequence>
<evidence type="ECO:0000256" key="3">
    <source>
        <dbReference type="ARBA" id="ARBA00023235"/>
    </source>
</evidence>
<dbReference type="InterPro" id="IPR013078">
    <property type="entry name" value="His_Pase_superF_clade-1"/>
</dbReference>
<evidence type="ECO:0000313" key="7">
    <source>
        <dbReference type="Proteomes" id="UP001595824"/>
    </source>
</evidence>
<feature type="active site" description="Tele-phosphohistidine intermediate" evidence="4">
    <location>
        <position position="3"/>
    </location>
</feature>
<evidence type="ECO:0000256" key="5">
    <source>
        <dbReference type="SAM" id="MobiDB-lite"/>
    </source>
</evidence>
<name>A0ABV8TE18_9ACTN</name>
<comment type="function">
    <text evidence="4">Catalyzes the interconversion of 2-phosphoglycerate and 3-phosphoglycerate.</text>
</comment>
<comment type="pathway">
    <text evidence="4">Carbohydrate degradation; glycolysis; pyruvate from D-glyceraldehyde 3-phosphate: step 3/5.</text>
</comment>
<dbReference type="Pfam" id="PF00300">
    <property type="entry name" value="His_Phos_1"/>
    <property type="match status" value="2"/>
</dbReference>
<dbReference type="InterPro" id="IPR029033">
    <property type="entry name" value="His_PPase_superfam"/>
</dbReference>
<protein>
    <recommendedName>
        <fullName evidence="4">2,3-bisphosphoglycerate-dependent phosphoglycerate mutase</fullName>
        <shortName evidence="4">BPG-dependent PGAM</shortName>
        <shortName evidence="4">PGAM</shortName>
        <shortName evidence="4">Phosphoglyceromutase</shortName>
        <shortName evidence="4">dPGM</shortName>
        <ecNumber evidence="4">5.4.2.11</ecNumber>
    </recommendedName>
</protein>
<keyword evidence="7" id="KW-1185">Reference proteome</keyword>
<accession>A0ABV8TE18</accession>
<comment type="caution">
    <text evidence="6">The sequence shown here is derived from an EMBL/GenBank/DDBJ whole genome shotgun (WGS) entry which is preliminary data.</text>
</comment>
<reference evidence="7" key="1">
    <citation type="journal article" date="2019" name="Int. J. Syst. Evol. Microbiol.">
        <title>The Global Catalogue of Microorganisms (GCM) 10K type strain sequencing project: providing services to taxonomists for standard genome sequencing and annotation.</title>
        <authorList>
            <consortium name="The Broad Institute Genomics Platform"/>
            <consortium name="The Broad Institute Genome Sequencing Center for Infectious Disease"/>
            <person name="Wu L."/>
            <person name="Ma J."/>
        </authorList>
    </citation>
    <scope>NUCLEOTIDE SEQUENCE [LARGE SCALE GENOMIC DNA]</scope>
    <source>
        <strain evidence="7">PCU 347</strain>
    </source>
</reference>
<dbReference type="SUPFAM" id="SSF53254">
    <property type="entry name" value="Phosphoglycerate mutase-like"/>
    <property type="match status" value="1"/>
</dbReference>
<feature type="binding site" evidence="4">
    <location>
        <begin position="81"/>
        <end position="84"/>
    </location>
    <ligand>
        <name>substrate</name>
    </ligand>
</feature>
<evidence type="ECO:0000256" key="1">
    <source>
        <dbReference type="ARBA" id="ARBA00006717"/>
    </source>
</evidence>
<feature type="site" description="Transition state stabilizer" evidence="4">
    <location>
        <position position="176"/>
    </location>
</feature>
<evidence type="ECO:0000313" key="6">
    <source>
        <dbReference type="EMBL" id="MFC4328897.1"/>
    </source>
</evidence>
<dbReference type="EMBL" id="JBHSDP010000014">
    <property type="protein sequence ID" value="MFC4328897.1"/>
    <property type="molecule type" value="Genomic_DNA"/>
</dbReference>
<feature type="binding site" evidence="4">
    <location>
        <begin position="108"/>
        <end position="109"/>
    </location>
    <ligand>
        <name>substrate</name>
    </ligand>
</feature>
<organism evidence="6 7">
    <name type="scientific">Streptomyces andamanensis</name>
    <dbReference type="NCBI Taxonomy" id="1565035"/>
    <lineage>
        <taxon>Bacteria</taxon>
        <taxon>Bacillati</taxon>
        <taxon>Actinomycetota</taxon>
        <taxon>Actinomycetes</taxon>
        <taxon>Kitasatosporales</taxon>
        <taxon>Streptomycetaceae</taxon>
        <taxon>Streptomyces</taxon>
    </lineage>
</organism>
<feature type="region of interest" description="Disordered" evidence="5">
    <location>
        <begin position="1"/>
        <end position="22"/>
    </location>
</feature>
<keyword evidence="4" id="KW-0312">Gluconeogenesis</keyword>
<comment type="similarity">
    <text evidence="1 4">Belongs to the phosphoglycerate mutase family. BPG-dependent PGAM subfamily.</text>
</comment>
<feature type="binding site" evidence="4">
    <location>
        <begin position="177"/>
        <end position="178"/>
    </location>
    <ligand>
        <name>substrate</name>
    </ligand>
</feature>
<dbReference type="Proteomes" id="UP001595824">
    <property type="component" value="Unassembled WGS sequence"/>
</dbReference>
<dbReference type="NCBIfam" id="TIGR01258">
    <property type="entry name" value="pgm_1"/>
    <property type="match status" value="1"/>
</dbReference>
<feature type="binding site" evidence="4">
    <location>
        <position position="92"/>
    </location>
    <ligand>
        <name>substrate</name>
    </ligand>
</feature>
<keyword evidence="2 4" id="KW-0324">Glycolysis</keyword>
<evidence type="ECO:0000256" key="4">
    <source>
        <dbReference type="HAMAP-Rule" id="MF_01039"/>
    </source>
</evidence>
<feature type="binding site" evidence="4">
    <location>
        <position position="54"/>
    </location>
    <ligand>
        <name>substrate</name>
    </ligand>
</feature>
<dbReference type="PANTHER" id="PTHR11931">
    <property type="entry name" value="PHOSPHOGLYCERATE MUTASE"/>
    <property type="match status" value="1"/>
</dbReference>
<dbReference type="PIRSF" id="PIRSF000709">
    <property type="entry name" value="6PFK_2-Ptase"/>
    <property type="match status" value="1"/>
</dbReference>
<proteinExistence type="inferred from homology"/>
<feature type="binding site" evidence="4">
    <location>
        <begin position="15"/>
        <end position="16"/>
    </location>
    <ligand>
        <name>substrate</name>
    </ligand>
</feature>
<dbReference type="HAMAP" id="MF_01039">
    <property type="entry name" value="PGAM_GpmA"/>
    <property type="match status" value="1"/>
</dbReference>
<dbReference type="InterPro" id="IPR005952">
    <property type="entry name" value="Phosphogly_mut1"/>
</dbReference>
<comment type="catalytic activity">
    <reaction evidence="4">
        <text>(2R)-2-phosphoglycerate = (2R)-3-phosphoglycerate</text>
        <dbReference type="Rhea" id="RHEA:15901"/>
        <dbReference type="ChEBI" id="CHEBI:58272"/>
        <dbReference type="ChEBI" id="CHEBI:58289"/>
        <dbReference type="EC" id="5.4.2.11"/>
    </reaction>
</comment>
<dbReference type="CDD" id="cd07067">
    <property type="entry name" value="HP_PGM_like"/>
    <property type="match status" value="1"/>
</dbReference>
<gene>
    <name evidence="4" type="primary">gpmA</name>
    <name evidence="6" type="ORF">ACFPC0_13915</name>
</gene>
<feature type="compositionally biased region" description="Polar residues" evidence="5">
    <location>
        <begin position="1"/>
        <end position="10"/>
    </location>
</feature>
<feature type="active site" description="Proton donor/acceptor" evidence="4">
    <location>
        <position position="81"/>
    </location>
</feature>
<dbReference type="Gene3D" id="3.40.50.1240">
    <property type="entry name" value="Phosphoglycerate mutase-like"/>
    <property type="match status" value="1"/>
</dbReference>
<dbReference type="SMART" id="SM00855">
    <property type="entry name" value="PGAM"/>
    <property type="match status" value="1"/>
</dbReference>
<keyword evidence="3 4" id="KW-0413">Isomerase</keyword>
<feature type="binding site" evidence="4">
    <location>
        <begin position="2"/>
        <end position="9"/>
    </location>
    <ligand>
        <name>substrate</name>
    </ligand>
</feature>
<evidence type="ECO:0000256" key="2">
    <source>
        <dbReference type="ARBA" id="ARBA00023152"/>
    </source>
</evidence>
<dbReference type="EC" id="5.4.2.11" evidence="4"/>
<dbReference type="RefSeq" id="WP_381739337.1">
    <property type="nucleotide sequence ID" value="NZ_JBHSDP010000014.1"/>
</dbReference>